<dbReference type="NCBIfam" id="TIGR00506">
    <property type="entry name" value="ribB"/>
    <property type="match status" value="1"/>
</dbReference>
<evidence type="ECO:0000256" key="4">
    <source>
        <dbReference type="ARBA" id="ARBA00005520"/>
    </source>
</evidence>
<evidence type="ECO:0000256" key="2">
    <source>
        <dbReference type="ARBA" id="ARBA00001946"/>
    </source>
</evidence>
<feature type="non-terminal residue" evidence="11">
    <location>
        <position position="312"/>
    </location>
</feature>
<dbReference type="InterPro" id="IPR000422">
    <property type="entry name" value="DHBP_synthase_RibB"/>
</dbReference>
<dbReference type="FunFam" id="3.90.870.10:FF:000001">
    <property type="entry name" value="Riboflavin biosynthesis protein RibBA"/>
    <property type="match status" value="1"/>
</dbReference>
<dbReference type="InterPro" id="IPR017945">
    <property type="entry name" value="DHBP_synth_RibB-like_a/b_dom"/>
</dbReference>
<dbReference type="Pfam" id="PF00925">
    <property type="entry name" value="GTP_cyclohydro2"/>
    <property type="match status" value="1"/>
</dbReference>
<comment type="similarity">
    <text evidence="4">In the N-terminal section; belongs to the DHBP synthase family.</text>
</comment>
<protein>
    <recommendedName>
        <fullName evidence="10">GTP cyclohydrolase II domain-containing protein</fullName>
    </recommendedName>
</protein>
<dbReference type="GO" id="GO:0008686">
    <property type="term" value="F:3,4-dihydroxy-2-butanone-4-phosphate synthase activity"/>
    <property type="evidence" value="ECO:0007669"/>
    <property type="project" value="InterPro"/>
</dbReference>
<comment type="cofactor">
    <cofactor evidence="1">
        <name>Mn(2+)</name>
        <dbReference type="ChEBI" id="CHEBI:29035"/>
    </cofactor>
</comment>
<gene>
    <name evidence="11" type="ORF">METZ01_LOCUS360468</name>
</gene>
<dbReference type="InterPro" id="IPR036144">
    <property type="entry name" value="RibA-like_sf"/>
</dbReference>
<keyword evidence="7" id="KW-0460">Magnesium</keyword>
<feature type="domain" description="GTP cyclohydrolase II" evidence="10">
    <location>
        <begin position="213"/>
        <end position="310"/>
    </location>
</feature>
<evidence type="ECO:0000256" key="9">
    <source>
        <dbReference type="ARBA" id="ARBA00023239"/>
    </source>
</evidence>
<dbReference type="InterPro" id="IPR032677">
    <property type="entry name" value="GTP_cyclohydro_II"/>
</dbReference>
<evidence type="ECO:0000256" key="7">
    <source>
        <dbReference type="ARBA" id="ARBA00022842"/>
    </source>
</evidence>
<dbReference type="AlphaFoldDB" id="A0A382SCI5"/>
<dbReference type="UniPathway" id="UPA00275"/>
<dbReference type="EMBL" id="UINC01128082">
    <property type="protein sequence ID" value="SVD07614.1"/>
    <property type="molecule type" value="Genomic_DNA"/>
</dbReference>
<feature type="non-terminal residue" evidence="11">
    <location>
        <position position="1"/>
    </location>
</feature>
<evidence type="ECO:0000256" key="5">
    <source>
        <dbReference type="ARBA" id="ARBA00022619"/>
    </source>
</evidence>
<dbReference type="Gene3D" id="3.90.870.10">
    <property type="entry name" value="DHBP synthase"/>
    <property type="match status" value="1"/>
</dbReference>
<evidence type="ECO:0000256" key="1">
    <source>
        <dbReference type="ARBA" id="ARBA00001936"/>
    </source>
</evidence>
<dbReference type="SUPFAM" id="SSF142695">
    <property type="entry name" value="RibA-like"/>
    <property type="match status" value="1"/>
</dbReference>
<sequence>RKNTKMSGFNTISEAIDAIQNGEIIIVVDDPDRENEGDLVMAAEKVTSEAVNFMLKHGRGMICLPATTNRLSELNLPLMVNQNNETMRTAFSVTIDVKGVKTGISAYERAMTIRRFIEPDATATDFMRPGHIFPLQASEGGVLRRAGHTEAAVDLAHLAGLYPAGVICEILNDDGTMARTPELLDFASLHKLKIVNIADLIAFRHQKESLVKRIAEASLPTRNGDFRLYTYESTNDAKTHIALVKGEIISGEPILVRVHSQCLTGDIFGSLGCGCGQQLEYAMKAIEEAGSGIILYVRQEDRGMELGNKVCA</sequence>
<comment type="cofactor">
    <cofactor evidence="2">
        <name>Mg(2+)</name>
        <dbReference type="ChEBI" id="CHEBI:18420"/>
    </cofactor>
</comment>
<dbReference type="PIRSF" id="PIRSF001259">
    <property type="entry name" value="RibA"/>
    <property type="match status" value="1"/>
</dbReference>
<accession>A0A382SCI5</accession>
<keyword evidence="5" id="KW-0686">Riboflavin biosynthesis</keyword>
<dbReference type="PANTHER" id="PTHR21327:SF18">
    <property type="entry name" value="3,4-DIHYDROXY-2-BUTANONE 4-PHOSPHATE SYNTHASE"/>
    <property type="match status" value="1"/>
</dbReference>
<dbReference type="HAMAP" id="MF_00180">
    <property type="entry name" value="RibB"/>
    <property type="match status" value="1"/>
</dbReference>
<comment type="pathway">
    <text evidence="3">Cofactor biosynthesis; riboflavin biosynthesis.</text>
</comment>
<reference evidence="11" key="1">
    <citation type="submission" date="2018-05" db="EMBL/GenBank/DDBJ databases">
        <authorList>
            <person name="Lanie J.A."/>
            <person name="Ng W.-L."/>
            <person name="Kazmierczak K.M."/>
            <person name="Andrzejewski T.M."/>
            <person name="Davidsen T.M."/>
            <person name="Wayne K.J."/>
            <person name="Tettelin H."/>
            <person name="Glass J.I."/>
            <person name="Rusch D."/>
            <person name="Podicherti R."/>
            <person name="Tsui H.-C.T."/>
            <person name="Winkler M.E."/>
        </authorList>
    </citation>
    <scope>NUCLEOTIDE SEQUENCE</scope>
</reference>
<evidence type="ECO:0000256" key="6">
    <source>
        <dbReference type="ARBA" id="ARBA00022723"/>
    </source>
</evidence>
<evidence type="ECO:0000313" key="11">
    <source>
        <dbReference type="EMBL" id="SVD07614.1"/>
    </source>
</evidence>
<dbReference type="GO" id="GO:0009231">
    <property type="term" value="P:riboflavin biosynthetic process"/>
    <property type="evidence" value="ECO:0007669"/>
    <property type="project" value="UniProtKB-UniPathway"/>
</dbReference>
<evidence type="ECO:0000259" key="10">
    <source>
        <dbReference type="Pfam" id="PF00925"/>
    </source>
</evidence>
<proteinExistence type="inferred from homology"/>
<dbReference type="SUPFAM" id="SSF55821">
    <property type="entry name" value="YrdC/RibB"/>
    <property type="match status" value="1"/>
</dbReference>
<dbReference type="GO" id="GO:0005829">
    <property type="term" value="C:cytosol"/>
    <property type="evidence" value="ECO:0007669"/>
    <property type="project" value="TreeGrafter"/>
</dbReference>
<keyword evidence="6" id="KW-0479">Metal-binding</keyword>
<name>A0A382SCI5_9ZZZZ</name>
<dbReference type="PANTHER" id="PTHR21327">
    <property type="entry name" value="GTP CYCLOHYDROLASE II-RELATED"/>
    <property type="match status" value="1"/>
</dbReference>
<dbReference type="Pfam" id="PF00926">
    <property type="entry name" value="DHBP_synthase"/>
    <property type="match status" value="1"/>
</dbReference>
<evidence type="ECO:0000256" key="3">
    <source>
        <dbReference type="ARBA" id="ARBA00005104"/>
    </source>
</evidence>
<evidence type="ECO:0000256" key="8">
    <source>
        <dbReference type="ARBA" id="ARBA00023211"/>
    </source>
</evidence>
<organism evidence="11">
    <name type="scientific">marine metagenome</name>
    <dbReference type="NCBI Taxonomy" id="408172"/>
    <lineage>
        <taxon>unclassified sequences</taxon>
        <taxon>metagenomes</taxon>
        <taxon>ecological metagenomes</taxon>
    </lineage>
</organism>
<keyword evidence="9" id="KW-0456">Lyase</keyword>
<keyword evidence="8" id="KW-0464">Manganese</keyword>
<dbReference type="GO" id="GO:0046872">
    <property type="term" value="F:metal ion binding"/>
    <property type="evidence" value="ECO:0007669"/>
    <property type="project" value="UniProtKB-KW"/>
</dbReference>
<dbReference type="Gene3D" id="3.40.50.10990">
    <property type="entry name" value="GTP cyclohydrolase II"/>
    <property type="match status" value="1"/>
</dbReference>